<feature type="domain" description="OTU" evidence="8">
    <location>
        <begin position="530"/>
        <end position="649"/>
    </location>
</feature>
<dbReference type="GO" id="GO:0004843">
    <property type="term" value="F:cysteine-type deubiquitinase activity"/>
    <property type="evidence" value="ECO:0000318"/>
    <property type="project" value="GO_Central"/>
</dbReference>
<dbReference type="EC" id="3.4.19.12" evidence="2"/>
<evidence type="ECO:0000259" key="8">
    <source>
        <dbReference type="PROSITE" id="PS50802"/>
    </source>
</evidence>
<name>A0BX07_PARTE</name>
<dbReference type="GeneID" id="5016256"/>
<dbReference type="SUPFAM" id="SSF54001">
    <property type="entry name" value="Cysteine proteinases"/>
    <property type="match status" value="1"/>
</dbReference>
<dbReference type="Pfam" id="PF10275">
    <property type="entry name" value="Peptidase_C65"/>
    <property type="match status" value="1"/>
</dbReference>
<dbReference type="RefSeq" id="XP_001430472.1">
    <property type="nucleotide sequence ID" value="XM_001430435.1"/>
</dbReference>
<dbReference type="Proteomes" id="UP000000600">
    <property type="component" value="Unassembled WGS sequence"/>
</dbReference>
<dbReference type="GO" id="GO:0006508">
    <property type="term" value="P:proteolysis"/>
    <property type="evidence" value="ECO:0007669"/>
    <property type="project" value="UniProtKB-KW"/>
</dbReference>
<comment type="catalytic activity">
    <reaction evidence="1">
        <text>Thiol-dependent hydrolysis of ester, thioester, amide, peptide and isopeptide bonds formed by the C-terminal Gly of ubiquitin (a 76-residue protein attached to proteins as an intracellular targeting signal).</text>
        <dbReference type="EC" id="3.4.19.12"/>
    </reaction>
</comment>
<feature type="coiled-coil region" evidence="7">
    <location>
        <begin position="294"/>
        <end position="321"/>
    </location>
</feature>
<protein>
    <recommendedName>
        <fullName evidence="2">ubiquitinyl hydrolase 1</fullName>
        <ecNumber evidence="2">3.4.19.12</ecNumber>
    </recommendedName>
</protein>
<dbReference type="OrthoDB" id="18915at2759"/>
<evidence type="ECO:0000256" key="4">
    <source>
        <dbReference type="ARBA" id="ARBA00022786"/>
    </source>
</evidence>
<dbReference type="InParanoid" id="A0BX07"/>
<dbReference type="AlphaFoldDB" id="A0BX07"/>
<dbReference type="PROSITE" id="PS50802">
    <property type="entry name" value="OTU"/>
    <property type="match status" value="1"/>
</dbReference>
<dbReference type="HOGENOM" id="CLU_415906_0_0_1"/>
<evidence type="ECO:0000256" key="2">
    <source>
        <dbReference type="ARBA" id="ARBA00012759"/>
    </source>
</evidence>
<dbReference type="OMA" id="YYEFLYR"/>
<evidence type="ECO:0000313" key="9">
    <source>
        <dbReference type="EMBL" id="CAK63074.1"/>
    </source>
</evidence>
<dbReference type="Gene3D" id="3.30.200.60">
    <property type="entry name" value="Peptidase C65 Otubain, subdomain 1"/>
    <property type="match status" value="1"/>
</dbReference>
<keyword evidence="5" id="KW-0378">Hydrolase</keyword>
<sequence>MNNQDQNKKHFVYNFNQQEMIKQVQQKIQSLEEDQRRHEKNIKDDIYALQNFISMNLSMEFDIFENDRNMQLKIQSKELDNKKIIQDEIKKQLVFDLEVHFTRFMEHQQKCNYNQQQYNNEIQVNKYEQEINLLKENVGYFKMKMEEMEKAIYQTNHLHQKYKNLENEISKIQPLQPTLEQNIQKFQEIDLIKKYQSEISERFQKLERKNDEKYLQINKLVSDQKCNIDELQSQLSLSYNQLNTQSTKNLQNDLIEEFKLLESKNQDKLMQLGRLLNEQVQKQQNDHNILTQVINQAFQKQDEINNKLQQLEKDINSIISNKINTPMTQQPNDITQSPIFGQINQNGIPQGFKPPMTLQGQGKEQTKVFPEQKLSSIQQFVNLQKNNITFNSPIQQQQPQVLIPFQQIQIPGQQTIQGEYSSQQKQSMIQIKNYANQPNNIKFQSQIKQSLAQIIDVNFPTQITLIQKDLNRCQKIQRIINQIYDQTTRRRSASGEYQYFIREEEDYFQLQKHYGIRTIQQKQQLKEICNAFRQARGDGNCFYTAFGFQVIQIFIREYSSYEFNQLIDKLNGQFKCQIKLQNEKFDGDEFHNSAYYEFLYRLQELEKYRIQRIELNYLLNIFKLTMQIKTKKLMVAYMGYQQYSLEIQLIMQYKIANNKI</sequence>
<reference evidence="9 10" key="1">
    <citation type="journal article" date="2006" name="Nature">
        <title>Global trends of whole-genome duplications revealed by the ciliate Paramecium tetraurelia.</title>
        <authorList>
            <consortium name="Genoscope"/>
            <person name="Aury J.-M."/>
            <person name="Jaillon O."/>
            <person name="Duret L."/>
            <person name="Noel B."/>
            <person name="Jubin C."/>
            <person name="Porcel B.M."/>
            <person name="Segurens B."/>
            <person name="Daubin V."/>
            <person name="Anthouard V."/>
            <person name="Aiach N."/>
            <person name="Arnaiz O."/>
            <person name="Billaut A."/>
            <person name="Beisson J."/>
            <person name="Blanc I."/>
            <person name="Bouhouche K."/>
            <person name="Camara F."/>
            <person name="Duharcourt S."/>
            <person name="Guigo R."/>
            <person name="Gogendeau D."/>
            <person name="Katinka M."/>
            <person name="Keller A.-M."/>
            <person name="Kissmehl R."/>
            <person name="Klotz C."/>
            <person name="Koll F."/>
            <person name="Le Moue A."/>
            <person name="Lepere C."/>
            <person name="Malinsky S."/>
            <person name="Nowacki M."/>
            <person name="Nowak J.K."/>
            <person name="Plattner H."/>
            <person name="Poulain J."/>
            <person name="Ruiz F."/>
            <person name="Serrano V."/>
            <person name="Zagulski M."/>
            <person name="Dessen P."/>
            <person name="Betermier M."/>
            <person name="Weissenbach J."/>
            <person name="Scarpelli C."/>
            <person name="Schachter V."/>
            <person name="Sperling L."/>
            <person name="Meyer E."/>
            <person name="Cohen J."/>
            <person name="Wincker P."/>
        </authorList>
    </citation>
    <scope>NUCLEOTIDE SEQUENCE [LARGE SCALE GENOMIC DNA]</scope>
    <source>
        <strain evidence="9 10">Stock d4-2</strain>
    </source>
</reference>
<evidence type="ECO:0000256" key="3">
    <source>
        <dbReference type="ARBA" id="ARBA00022670"/>
    </source>
</evidence>
<evidence type="ECO:0000256" key="1">
    <source>
        <dbReference type="ARBA" id="ARBA00000707"/>
    </source>
</evidence>
<dbReference type="EMBL" id="CT868023">
    <property type="protein sequence ID" value="CAK63074.1"/>
    <property type="molecule type" value="Genomic_DNA"/>
</dbReference>
<evidence type="ECO:0000256" key="6">
    <source>
        <dbReference type="ARBA" id="ARBA00022807"/>
    </source>
</evidence>
<gene>
    <name evidence="9" type="ORF">GSPATT00032926001</name>
</gene>
<dbReference type="InterPro" id="IPR003323">
    <property type="entry name" value="OTU_dom"/>
</dbReference>
<proteinExistence type="predicted"/>
<feature type="coiled-coil region" evidence="7">
    <location>
        <begin position="14"/>
        <end position="41"/>
    </location>
</feature>
<organism evidence="9 10">
    <name type="scientific">Paramecium tetraurelia</name>
    <dbReference type="NCBI Taxonomy" id="5888"/>
    <lineage>
        <taxon>Eukaryota</taxon>
        <taxon>Sar</taxon>
        <taxon>Alveolata</taxon>
        <taxon>Ciliophora</taxon>
        <taxon>Intramacronucleata</taxon>
        <taxon>Oligohymenophorea</taxon>
        <taxon>Peniculida</taxon>
        <taxon>Parameciidae</taxon>
        <taxon>Paramecium</taxon>
    </lineage>
</organism>
<dbReference type="Gene3D" id="1.20.1300.20">
    <property type="entry name" value="Peptidase C65 Otubain, subdomain 2"/>
    <property type="match status" value="1"/>
</dbReference>
<dbReference type="InterPro" id="IPR038765">
    <property type="entry name" value="Papain-like_cys_pep_sf"/>
</dbReference>
<dbReference type="KEGG" id="ptm:GSPATT00032926001"/>
<keyword evidence="4" id="KW-0833">Ubl conjugation pathway</keyword>
<accession>A0BX07</accession>
<keyword evidence="7" id="KW-0175">Coiled coil</keyword>
<dbReference type="InterPro" id="IPR042467">
    <property type="entry name" value="Peptidase_C65_otubain_sub2"/>
</dbReference>
<dbReference type="InterPro" id="IPR042468">
    <property type="entry name" value="Peptidase_C65_otubain_sub1"/>
</dbReference>
<dbReference type="InterPro" id="IPR019400">
    <property type="entry name" value="Peptidase_C65_otubain"/>
</dbReference>
<keyword evidence="10" id="KW-1185">Reference proteome</keyword>
<dbReference type="GO" id="GO:0043130">
    <property type="term" value="F:ubiquitin binding"/>
    <property type="evidence" value="ECO:0000318"/>
    <property type="project" value="GO_Central"/>
</dbReference>
<evidence type="ECO:0000256" key="5">
    <source>
        <dbReference type="ARBA" id="ARBA00022801"/>
    </source>
</evidence>
<evidence type="ECO:0000256" key="7">
    <source>
        <dbReference type="SAM" id="Coils"/>
    </source>
</evidence>
<keyword evidence="6" id="KW-0788">Thiol protease</keyword>
<keyword evidence="3" id="KW-0645">Protease</keyword>
<evidence type="ECO:0000313" key="10">
    <source>
        <dbReference type="Proteomes" id="UP000000600"/>
    </source>
</evidence>